<evidence type="ECO:0000256" key="4">
    <source>
        <dbReference type="ARBA" id="ARBA00022679"/>
    </source>
</evidence>
<dbReference type="GO" id="GO:0016567">
    <property type="term" value="P:protein ubiquitination"/>
    <property type="evidence" value="ECO:0007669"/>
    <property type="project" value="InterPro"/>
</dbReference>
<dbReference type="PANTHER" id="PTHR45958">
    <property type="entry name" value="RING-TYPE E3 UBIQUITIN TRANSFERASE"/>
    <property type="match status" value="1"/>
</dbReference>
<dbReference type="SMART" id="SM00185">
    <property type="entry name" value="ARM"/>
    <property type="match status" value="7"/>
</dbReference>
<dbReference type="PANTHER" id="PTHR45958:SF8">
    <property type="entry name" value="U-BOX DOMAIN-CONTAINING PROTEIN 44-LIKE"/>
    <property type="match status" value="1"/>
</dbReference>
<dbReference type="SMART" id="SM00504">
    <property type="entry name" value="Ubox"/>
    <property type="match status" value="1"/>
</dbReference>
<dbReference type="InterPro" id="IPR016024">
    <property type="entry name" value="ARM-type_fold"/>
</dbReference>
<dbReference type="PROSITE" id="PS50176">
    <property type="entry name" value="ARM_REPEAT"/>
    <property type="match status" value="2"/>
</dbReference>
<evidence type="ECO:0000256" key="3">
    <source>
        <dbReference type="ARBA" id="ARBA00012483"/>
    </source>
</evidence>
<evidence type="ECO:0000256" key="5">
    <source>
        <dbReference type="ARBA" id="ARBA00022737"/>
    </source>
</evidence>
<dbReference type="PROSITE" id="PS51698">
    <property type="entry name" value="U_BOX"/>
    <property type="match status" value="1"/>
</dbReference>
<dbReference type="Gene3D" id="1.25.10.10">
    <property type="entry name" value="Leucine-rich Repeat Variant"/>
    <property type="match status" value="4"/>
</dbReference>
<feature type="domain" description="U-box" evidence="7">
    <location>
        <begin position="248"/>
        <end position="322"/>
    </location>
</feature>
<evidence type="ECO:0000313" key="8">
    <source>
        <dbReference type="EMBL" id="KAG6426597.1"/>
    </source>
</evidence>
<accession>A0A8X9A2S9</accession>
<comment type="catalytic activity">
    <reaction evidence="1">
        <text>S-ubiquitinyl-[E2 ubiquitin-conjugating enzyme]-L-cysteine + [acceptor protein]-L-lysine = [E2 ubiquitin-conjugating enzyme]-L-cysteine + N(6)-ubiquitinyl-[acceptor protein]-L-lysine.</text>
        <dbReference type="EC" id="2.3.2.27"/>
    </reaction>
</comment>
<dbReference type="Gene3D" id="3.30.40.10">
    <property type="entry name" value="Zinc/RING finger domain, C3HC4 (zinc finger)"/>
    <property type="match status" value="1"/>
</dbReference>
<keyword evidence="9" id="KW-1185">Reference proteome</keyword>
<sequence>MENHTSLVDTAQSMLQAVALARQVLVHKDNFKRFSASLEKTAIFLQELSKFKVKNSESVSRALEALKPEVDAAKQLAADCSNGNKIYLLLSCKKIVEKMESTSKSMSRAMSLFPLEALDVSPQTNQWLLNLCKNMEEAQYQVSAMEEEILQKVETGLEDRRATDRSFASNLLLLIAESVGISSEESDDLKIEFESFKNDIQHIESRNEALRMEQIILLLENADLVTTPKEKEMKYFTKRNSLGRQLLEPLQSFFCPITGDIMMDPVETSSGYTFEREAIEMWLTLGNSFCPLTKTPLRKLSVRPNRTLRQSIEEWKNRNIMISIASMKPEIQSSDNQEVVNCLAKLHELCGKSELHREWVVMEDYIPIIAGLLHDKNSETRLHALAILFSLAKDSDNNKEAIANHSDSIRLVVYSLARKVEESMRALQLLLELSRIENVRNLIGDAQGGILLLVTLANSDDAQASKYAQELLDSLSFNDKNVVEMARAKFFRPLLQRLFKGPVAIQVIMADTLADLELTDHDKQCLSRDGALKPLLQMLQLDDIEVKSVAVRALENLSGVASNGMQLIKEGAKNQLFELLFCHALSKLRQHVTTIIMHLAMSTASPEASADQIRLLETEEDIFKLFSLVSFTGHDTQETLLRTFHALCRSPSGLDIRRELRQISAVKILVQLCELDDFAVRANAVKLLYYLTEDGDHPTFEEHVNRRCITTLIKIINTSVSEEEKAATMGVISRLPLNPQMSQDLSECGALEVIFDCLRNVRAAHEKEVVENAAEALCRFTVPSNLEWQKRVAEAGIVPVLVKLLASGAPPTKRNAAISLKQLSESSSSLTTPVKTNGFLSCCFAPSGEGICPVHMGICSMETSFCLLEAGAVRPLVMVLGEQDAPACEASLDAILTLIEGVQLQNGCKVLEDAGAMVLIIKLLNSSCSSLQEKTLGALQRIFRLVDFKTKYGKSAQMSLVDITQRGSSSTKSLAAKILAQLNVLNEQSSFFDGT</sequence>
<gene>
    <name evidence="8" type="ORF">SASPL_110823</name>
</gene>
<dbReference type="OrthoDB" id="7537227at2759"/>
<dbReference type="InterPro" id="IPR003613">
    <property type="entry name" value="Ubox_domain"/>
</dbReference>
<keyword evidence="5" id="KW-0677">Repeat</keyword>
<dbReference type="CDD" id="cd16655">
    <property type="entry name" value="RING-Ubox_WDSUB1-like"/>
    <property type="match status" value="1"/>
</dbReference>
<dbReference type="AlphaFoldDB" id="A0A8X9A2S9"/>
<dbReference type="GO" id="GO:0061630">
    <property type="term" value="F:ubiquitin protein ligase activity"/>
    <property type="evidence" value="ECO:0007669"/>
    <property type="project" value="UniProtKB-EC"/>
</dbReference>
<dbReference type="EC" id="2.3.2.27" evidence="3"/>
<dbReference type="InterPro" id="IPR013083">
    <property type="entry name" value="Znf_RING/FYVE/PHD"/>
</dbReference>
<feature type="repeat" description="ARM" evidence="6">
    <location>
        <begin position="530"/>
        <end position="572"/>
    </location>
</feature>
<organism evidence="8">
    <name type="scientific">Salvia splendens</name>
    <name type="common">Scarlet sage</name>
    <dbReference type="NCBI Taxonomy" id="180675"/>
    <lineage>
        <taxon>Eukaryota</taxon>
        <taxon>Viridiplantae</taxon>
        <taxon>Streptophyta</taxon>
        <taxon>Embryophyta</taxon>
        <taxon>Tracheophyta</taxon>
        <taxon>Spermatophyta</taxon>
        <taxon>Magnoliopsida</taxon>
        <taxon>eudicotyledons</taxon>
        <taxon>Gunneridae</taxon>
        <taxon>Pentapetalae</taxon>
        <taxon>asterids</taxon>
        <taxon>lamiids</taxon>
        <taxon>Lamiales</taxon>
        <taxon>Lamiaceae</taxon>
        <taxon>Nepetoideae</taxon>
        <taxon>Mentheae</taxon>
        <taxon>Salviinae</taxon>
        <taxon>Salvia</taxon>
        <taxon>Salvia subgen. Calosphace</taxon>
        <taxon>core Calosphace</taxon>
    </lineage>
</organism>
<dbReference type="Proteomes" id="UP000298416">
    <property type="component" value="Unassembled WGS sequence"/>
</dbReference>
<keyword evidence="4" id="KW-0808">Transferase</keyword>
<comment type="pathway">
    <text evidence="2">Protein modification; protein ubiquitination.</text>
</comment>
<evidence type="ECO:0000259" key="7">
    <source>
        <dbReference type="PROSITE" id="PS51698"/>
    </source>
</evidence>
<reference evidence="8" key="2">
    <citation type="submission" date="2020-08" db="EMBL/GenBank/DDBJ databases">
        <title>Plant Genome Project.</title>
        <authorList>
            <person name="Zhang R.-G."/>
        </authorList>
    </citation>
    <scope>NUCLEOTIDE SEQUENCE</scope>
    <source>
        <strain evidence="8">Huo1</strain>
        <tissue evidence="8">Leaf</tissue>
    </source>
</reference>
<evidence type="ECO:0000256" key="1">
    <source>
        <dbReference type="ARBA" id="ARBA00000900"/>
    </source>
</evidence>
<dbReference type="InterPro" id="IPR052608">
    <property type="entry name" value="U-box_domain_protein"/>
</dbReference>
<feature type="repeat" description="ARM" evidence="6">
    <location>
        <begin position="796"/>
        <end position="838"/>
    </location>
</feature>
<dbReference type="EMBL" id="PNBA02000004">
    <property type="protein sequence ID" value="KAG6426597.1"/>
    <property type="molecule type" value="Genomic_DNA"/>
</dbReference>
<dbReference type="Pfam" id="PF04564">
    <property type="entry name" value="U-box"/>
    <property type="match status" value="1"/>
</dbReference>
<dbReference type="SUPFAM" id="SSF48371">
    <property type="entry name" value="ARM repeat"/>
    <property type="match status" value="3"/>
</dbReference>
<comment type="caution">
    <text evidence="8">The sequence shown here is derived from an EMBL/GenBank/DDBJ whole genome shotgun (WGS) entry which is preliminary data.</text>
</comment>
<reference evidence="8" key="1">
    <citation type="submission" date="2018-01" db="EMBL/GenBank/DDBJ databases">
        <authorList>
            <person name="Mao J.F."/>
        </authorList>
    </citation>
    <scope>NUCLEOTIDE SEQUENCE</scope>
    <source>
        <strain evidence="8">Huo1</strain>
        <tissue evidence="8">Leaf</tissue>
    </source>
</reference>
<dbReference type="InterPro" id="IPR000225">
    <property type="entry name" value="Armadillo"/>
</dbReference>
<evidence type="ECO:0000256" key="6">
    <source>
        <dbReference type="PROSITE-ProRule" id="PRU00259"/>
    </source>
</evidence>
<protein>
    <recommendedName>
        <fullName evidence="3">RING-type E3 ubiquitin transferase</fullName>
        <ecNumber evidence="3">2.3.2.27</ecNumber>
    </recommendedName>
</protein>
<evidence type="ECO:0000313" key="9">
    <source>
        <dbReference type="Proteomes" id="UP000298416"/>
    </source>
</evidence>
<dbReference type="SUPFAM" id="SSF57850">
    <property type="entry name" value="RING/U-box"/>
    <property type="match status" value="1"/>
</dbReference>
<dbReference type="InterPro" id="IPR011989">
    <property type="entry name" value="ARM-like"/>
</dbReference>
<evidence type="ECO:0000256" key="2">
    <source>
        <dbReference type="ARBA" id="ARBA00004906"/>
    </source>
</evidence>
<proteinExistence type="predicted"/>
<dbReference type="Pfam" id="PF00514">
    <property type="entry name" value="Arm"/>
    <property type="match status" value="1"/>
</dbReference>
<name>A0A8X9A2S9_SALSN</name>